<name>A0A521AW17_9SPHI</name>
<accession>A0A521AW17</accession>
<dbReference type="GO" id="GO:0000155">
    <property type="term" value="F:phosphorelay sensor kinase activity"/>
    <property type="evidence" value="ECO:0007669"/>
    <property type="project" value="InterPro"/>
</dbReference>
<feature type="domain" description="Signal transduction histidine kinase internal region" evidence="2">
    <location>
        <begin position="162"/>
        <end position="240"/>
    </location>
</feature>
<dbReference type="SUPFAM" id="SSF55874">
    <property type="entry name" value="ATPase domain of HSP90 chaperone/DNA topoisomerase II/histidine kinase"/>
    <property type="match status" value="1"/>
</dbReference>
<dbReference type="InterPro" id="IPR036890">
    <property type="entry name" value="HATPase_C_sf"/>
</dbReference>
<dbReference type="AlphaFoldDB" id="A0A521AW17"/>
<dbReference type="Proteomes" id="UP000320300">
    <property type="component" value="Unassembled WGS sequence"/>
</dbReference>
<reference evidence="3 4" key="1">
    <citation type="submission" date="2017-05" db="EMBL/GenBank/DDBJ databases">
        <authorList>
            <person name="Varghese N."/>
            <person name="Submissions S."/>
        </authorList>
    </citation>
    <scope>NUCLEOTIDE SEQUENCE [LARGE SCALE GENOMIC DNA]</scope>
    <source>
        <strain evidence="3 4">DSM 19036</strain>
    </source>
</reference>
<evidence type="ECO:0000313" key="3">
    <source>
        <dbReference type="EMBL" id="SMO39019.1"/>
    </source>
</evidence>
<keyword evidence="1" id="KW-0472">Membrane</keyword>
<dbReference type="GO" id="GO:0016020">
    <property type="term" value="C:membrane"/>
    <property type="evidence" value="ECO:0007669"/>
    <property type="project" value="InterPro"/>
</dbReference>
<protein>
    <submittedName>
        <fullName evidence="3">GHKL domain-containing protein</fullName>
    </submittedName>
</protein>
<dbReference type="EMBL" id="FXTN01000001">
    <property type="protein sequence ID" value="SMO39019.1"/>
    <property type="molecule type" value="Genomic_DNA"/>
</dbReference>
<dbReference type="Pfam" id="PF06580">
    <property type="entry name" value="His_kinase"/>
    <property type="match status" value="1"/>
</dbReference>
<feature type="transmembrane region" description="Helical" evidence="1">
    <location>
        <begin position="78"/>
        <end position="102"/>
    </location>
</feature>
<dbReference type="PANTHER" id="PTHR34220:SF7">
    <property type="entry name" value="SENSOR HISTIDINE KINASE YPDA"/>
    <property type="match status" value="1"/>
</dbReference>
<keyword evidence="1" id="KW-0812">Transmembrane</keyword>
<dbReference type="Gene3D" id="3.30.565.10">
    <property type="entry name" value="Histidine kinase-like ATPase, C-terminal domain"/>
    <property type="match status" value="1"/>
</dbReference>
<organism evidence="3 4">
    <name type="scientific">Pedobacter westerhofensis</name>
    <dbReference type="NCBI Taxonomy" id="425512"/>
    <lineage>
        <taxon>Bacteria</taxon>
        <taxon>Pseudomonadati</taxon>
        <taxon>Bacteroidota</taxon>
        <taxon>Sphingobacteriia</taxon>
        <taxon>Sphingobacteriales</taxon>
        <taxon>Sphingobacteriaceae</taxon>
        <taxon>Pedobacter</taxon>
    </lineage>
</organism>
<feature type="transmembrane region" description="Helical" evidence="1">
    <location>
        <begin position="41"/>
        <end position="66"/>
    </location>
</feature>
<feature type="transmembrane region" description="Helical" evidence="1">
    <location>
        <begin position="12"/>
        <end position="29"/>
    </location>
</feature>
<proteinExistence type="predicted"/>
<dbReference type="InterPro" id="IPR010559">
    <property type="entry name" value="Sig_transdc_His_kin_internal"/>
</dbReference>
<keyword evidence="4" id="KW-1185">Reference proteome</keyword>
<evidence type="ECO:0000259" key="2">
    <source>
        <dbReference type="Pfam" id="PF06580"/>
    </source>
</evidence>
<keyword evidence="1" id="KW-1133">Transmembrane helix</keyword>
<dbReference type="InterPro" id="IPR050640">
    <property type="entry name" value="Bact_2-comp_sensor_kinase"/>
</dbReference>
<sequence length="367" mass="42463">MQANRNWLIRNKLYHIPFWCIYHFTWWSIAIGNPLKAAGVLLFSASIIKFLFYVIFQAIAVYFNLYYLIPRYLEKSRFALYILFLFLTIAGTSLLITPGYYLSASFFDQTFSQTYSSFYNCLGEAIPSTIASITLAMSIKLTKNWLQTERRKQLLEKEKLETELKFLKHQFNPHFLFNSINSIFFLIHKNPDMASDALAKFSELLRHQLYECNDQQIPLCKEISYLENFIELEKLRHNTQIETDISCGTIYSGQLGIAPFILMTFVENAFKHVSAHTGQPNWIKIQLSQEQQELQLLIANSAAAHADSEVIRYGGIGLTNVKRRLDLIYPGAYQLDIKNDNQRFEVSLKLSLSLLELSAATQMTSYE</sequence>
<dbReference type="PANTHER" id="PTHR34220">
    <property type="entry name" value="SENSOR HISTIDINE KINASE YPDA"/>
    <property type="match status" value="1"/>
</dbReference>
<evidence type="ECO:0000256" key="1">
    <source>
        <dbReference type="SAM" id="Phobius"/>
    </source>
</evidence>
<evidence type="ECO:0000313" key="4">
    <source>
        <dbReference type="Proteomes" id="UP000320300"/>
    </source>
</evidence>
<gene>
    <name evidence="3" type="ORF">SAMN06265348_101504</name>
</gene>